<dbReference type="PANTHER" id="PTHR42934:SF2">
    <property type="entry name" value="GLYCOLATE OXIDASE SUBUNIT GLCD"/>
    <property type="match status" value="1"/>
</dbReference>
<dbReference type="Gene3D" id="3.30.70.2740">
    <property type="match status" value="1"/>
</dbReference>
<dbReference type="SUPFAM" id="SSF56176">
    <property type="entry name" value="FAD-binding/transporter-associated domain-like"/>
    <property type="match status" value="1"/>
</dbReference>
<evidence type="ECO:0000256" key="3">
    <source>
        <dbReference type="ARBA" id="ARBA00022827"/>
    </source>
</evidence>
<keyword evidence="4" id="KW-0560">Oxidoreductase</keyword>
<dbReference type="InterPro" id="IPR004113">
    <property type="entry name" value="FAD-bd_oxidored_4_C"/>
</dbReference>
<protein>
    <submittedName>
        <fullName evidence="6">FAD-binding oxidoreductase</fullName>
    </submittedName>
</protein>
<dbReference type="EMBL" id="JBHUEA010000024">
    <property type="protein sequence ID" value="MFD1722632.1"/>
    <property type="molecule type" value="Genomic_DNA"/>
</dbReference>
<evidence type="ECO:0000313" key="7">
    <source>
        <dbReference type="Proteomes" id="UP001597347"/>
    </source>
</evidence>
<sequence length="462" mass="47071">MPILDALQQEVGPAVSTADEDLEKVRTDRGGWTTPERALAVVRARGIDDVRAVLRLATATRTPVVPRGAGTGLAGGAIGTEGAIVLDLAGMDRVLGIDAADETAVVQPGVVTDDLARALEPHGLWWPPDPASRAISTVGGNIATNAGGLLCAKYGVTRQSVRALKVVLADGALVDLGRPTVKDVTGYDLAGLMIGSEGTLGVVVEATLGLRRIDRAPTVTLAATFDSVREAAAASAAITATGLRPAALELMDAASCAAIDALVAAGGGPEGDVPSLSGRGAFLLVHCDGASAEADATTAVRLLEAAGGDVTRAADPAAGEALLALRRSAHPAFARLGEPLIEDVAVPRSRLPEMFEAVEEIAARHGLPIPVIAHAGDGNLHPNVVIPPHLATGGIPDVAWAAAEDLFRAAMDLGGTLTGEHGVGILKRRWLEDALGEDVLALGRRVKAAFDPLGILNPGKAI</sequence>
<evidence type="ECO:0000259" key="5">
    <source>
        <dbReference type="PROSITE" id="PS51387"/>
    </source>
</evidence>
<dbReference type="SUPFAM" id="SSF55103">
    <property type="entry name" value="FAD-linked oxidases, C-terminal domain"/>
    <property type="match status" value="1"/>
</dbReference>
<dbReference type="Gene3D" id="3.30.465.10">
    <property type="match status" value="1"/>
</dbReference>
<accession>A0ABW4LHS3</accession>
<keyword evidence="2" id="KW-0285">Flavoprotein</keyword>
<comment type="caution">
    <text evidence="6">The sequence shown here is derived from an EMBL/GenBank/DDBJ whole genome shotgun (WGS) entry which is preliminary data.</text>
</comment>
<evidence type="ECO:0000313" key="6">
    <source>
        <dbReference type="EMBL" id="MFD1722632.1"/>
    </source>
</evidence>
<reference evidence="7" key="1">
    <citation type="journal article" date="2019" name="Int. J. Syst. Evol. Microbiol.">
        <title>The Global Catalogue of Microorganisms (GCM) 10K type strain sequencing project: providing services to taxonomists for standard genome sequencing and annotation.</title>
        <authorList>
            <consortium name="The Broad Institute Genomics Platform"/>
            <consortium name="The Broad Institute Genome Sequencing Center for Infectious Disease"/>
            <person name="Wu L."/>
            <person name="Ma J."/>
        </authorList>
    </citation>
    <scope>NUCLEOTIDE SEQUENCE [LARGE SCALE GENOMIC DNA]</scope>
    <source>
        <strain evidence="7">CGMCC 1.12471</strain>
    </source>
</reference>
<dbReference type="InterPro" id="IPR036318">
    <property type="entry name" value="FAD-bd_PCMH-like_sf"/>
</dbReference>
<dbReference type="PROSITE" id="PS51387">
    <property type="entry name" value="FAD_PCMH"/>
    <property type="match status" value="1"/>
</dbReference>
<dbReference type="InterPro" id="IPR016169">
    <property type="entry name" value="FAD-bd_PCMH_sub2"/>
</dbReference>
<evidence type="ECO:0000256" key="4">
    <source>
        <dbReference type="ARBA" id="ARBA00023002"/>
    </source>
</evidence>
<comment type="cofactor">
    <cofactor evidence="1">
        <name>FAD</name>
        <dbReference type="ChEBI" id="CHEBI:57692"/>
    </cofactor>
</comment>
<dbReference type="InterPro" id="IPR051914">
    <property type="entry name" value="FAD-linked_OxidoTrans_Type4"/>
</dbReference>
<keyword evidence="3" id="KW-0274">FAD</keyword>
<dbReference type="Pfam" id="PF01565">
    <property type="entry name" value="FAD_binding_4"/>
    <property type="match status" value="1"/>
</dbReference>
<dbReference type="InterPro" id="IPR006094">
    <property type="entry name" value="Oxid_FAD_bind_N"/>
</dbReference>
<dbReference type="Gene3D" id="1.10.45.10">
    <property type="entry name" value="Vanillyl-alcohol Oxidase, Chain A, domain 4"/>
    <property type="match status" value="1"/>
</dbReference>
<gene>
    <name evidence="6" type="ORF">ACFSBI_13840</name>
</gene>
<dbReference type="RefSeq" id="WP_377935906.1">
    <property type="nucleotide sequence ID" value="NZ_JBHUEA010000024.1"/>
</dbReference>
<dbReference type="PANTHER" id="PTHR42934">
    <property type="entry name" value="GLYCOLATE OXIDASE SUBUNIT GLCD"/>
    <property type="match status" value="1"/>
</dbReference>
<feature type="domain" description="FAD-binding PCMH-type" evidence="5">
    <location>
        <begin position="34"/>
        <end position="213"/>
    </location>
</feature>
<evidence type="ECO:0000256" key="1">
    <source>
        <dbReference type="ARBA" id="ARBA00001974"/>
    </source>
</evidence>
<dbReference type="InterPro" id="IPR016164">
    <property type="entry name" value="FAD-linked_Oxase-like_C"/>
</dbReference>
<dbReference type="InterPro" id="IPR016166">
    <property type="entry name" value="FAD-bd_PCMH"/>
</dbReference>
<proteinExistence type="predicted"/>
<evidence type="ECO:0000256" key="2">
    <source>
        <dbReference type="ARBA" id="ARBA00022630"/>
    </source>
</evidence>
<dbReference type="Pfam" id="PF02913">
    <property type="entry name" value="FAD-oxidase_C"/>
    <property type="match status" value="1"/>
</dbReference>
<name>A0ABW4LHS3_9MICO</name>
<dbReference type="Proteomes" id="UP001597347">
    <property type="component" value="Unassembled WGS sequence"/>
</dbReference>
<dbReference type="InterPro" id="IPR016171">
    <property type="entry name" value="Vanillyl_alc_oxidase_C-sub2"/>
</dbReference>
<keyword evidence="7" id="KW-1185">Reference proteome</keyword>
<organism evidence="6 7">
    <name type="scientific">Amnibacterium endophyticum</name>
    <dbReference type="NCBI Taxonomy" id="2109337"/>
    <lineage>
        <taxon>Bacteria</taxon>
        <taxon>Bacillati</taxon>
        <taxon>Actinomycetota</taxon>
        <taxon>Actinomycetes</taxon>
        <taxon>Micrococcales</taxon>
        <taxon>Microbacteriaceae</taxon>
        <taxon>Amnibacterium</taxon>
    </lineage>
</organism>